<gene>
    <name evidence="1" type="ORF">C8N32_103187</name>
</gene>
<dbReference type="SUPFAM" id="SSF53335">
    <property type="entry name" value="S-adenosyl-L-methionine-dependent methyltransferases"/>
    <property type="match status" value="1"/>
</dbReference>
<proteinExistence type="predicted"/>
<name>A0A2T5BUZ2_9RHOB</name>
<comment type="caution">
    <text evidence="1">The sequence shown here is derived from an EMBL/GenBank/DDBJ whole genome shotgun (WGS) entry which is preliminary data.</text>
</comment>
<dbReference type="AlphaFoldDB" id="A0A2T5BUZ2"/>
<evidence type="ECO:0000313" key="1">
    <source>
        <dbReference type="EMBL" id="PTN03344.1"/>
    </source>
</evidence>
<dbReference type="RefSeq" id="WP_201132413.1">
    <property type="nucleotide sequence ID" value="NZ_NHSI01000060.1"/>
</dbReference>
<accession>A0A2T5BUZ2</accession>
<reference evidence="1 2" key="1">
    <citation type="submission" date="2018-04" db="EMBL/GenBank/DDBJ databases">
        <title>Genomic Encyclopedia of Archaeal and Bacterial Type Strains, Phase II (KMG-II): from individual species to whole genera.</title>
        <authorList>
            <person name="Goeker M."/>
        </authorList>
    </citation>
    <scope>NUCLEOTIDE SEQUENCE [LARGE SCALE GENOMIC DNA]</scope>
    <source>
        <strain evidence="1 2">DSM 18064</strain>
    </source>
</reference>
<dbReference type="EMBL" id="QAAA01000003">
    <property type="protein sequence ID" value="PTN03344.1"/>
    <property type="molecule type" value="Genomic_DNA"/>
</dbReference>
<evidence type="ECO:0000313" key="2">
    <source>
        <dbReference type="Proteomes" id="UP000243859"/>
    </source>
</evidence>
<protein>
    <recommendedName>
        <fullName evidence="3">Methyltransferase family protein</fullName>
    </recommendedName>
</protein>
<evidence type="ECO:0008006" key="3">
    <source>
        <dbReference type="Google" id="ProtNLM"/>
    </source>
</evidence>
<keyword evidence="2" id="KW-1185">Reference proteome</keyword>
<dbReference type="Proteomes" id="UP000243859">
    <property type="component" value="Unassembled WGS sequence"/>
</dbReference>
<dbReference type="InterPro" id="IPR029063">
    <property type="entry name" value="SAM-dependent_MTases_sf"/>
</dbReference>
<sequence>MKLFAKPRPPLFSPELTFPEEVRSVVEETYARAQSILEYGSGGSTLLAARLGRKVRAVESDAAWAEQMTACLAREAPGADARVLHCDIGRTGKWGRPLNARNMEAFYRYPLEVWDGEDFSPPDVVLVDGRFRVACFCTVLMRIENPVTVLFDDYETRQGYHRVEKLQRPVRRIGRMAVFEVTPGKIPPQDLTWVTGSFFKTTYAKR</sequence>
<organism evidence="1 2">
    <name type="scientific">Rhodovulum imhoffii</name>
    <dbReference type="NCBI Taxonomy" id="365340"/>
    <lineage>
        <taxon>Bacteria</taxon>
        <taxon>Pseudomonadati</taxon>
        <taxon>Pseudomonadota</taxon>
        <taxon>Alphaproteobacteria</taxon>
        <taxon>Rhodobacterales</taxon>
        <taxon>Paracoccaceae</taxon>
        <taxon>Rhodovulum</taxon>
    </lineage>
</organism>
<dbReference type="Gene3D" id="3.40.50.150">
    <property type="entry name" value="Vaccinia Virus protein VP39"/>
    <property type="match status" value="1"/>
</dbReference>